<keyword evidence="1" id="KW-0175">Coiled coil</keyword>
<dbReference type="Gene3D" id="3.40.50.10810">
    <property type="entry name" value="Tandem AAA-ATPase domain"/>
    <property type="match status" value="1"/>
</dbReference>
<evidence type="ECO:0000313" key="5">
    <source>
        <dbReference type="Proteomes" id="UP000288716"/>
    </source>
</evidence>
<feature type="coiled-coil region" evidence="1">
    <location>
        <begin position="20"/>
        <end position="80"/>
    </location>
</feature>
<dbReference type="SMART" id="SM00487">
    <property type="entry name" value="DEXDc"/>
    <property type="match status" value="1"/>
</dbReference>
<dbReference type="Proteomes" id="UP000288716">
    <property type="component" value="Unassembled WGS sequence"/>
</dbReference>
<dbReference type="GO" id="GO:0015616">
    <property type="term" value="F:DNA translocase activity"/>
    <property type="evidence" value="ECO:0007669"/>
    <property type="project" value="TreeGrafter"/>
</dbReference>
<dbReference type="Pfam" id="PF00176">
    <property type="entry name" value="SNF2-rel_dom"/>
    <property type="match status" value="1"/>
</dbReference>
<sequence>MADANADATSDDEWFGLSPSAKKRNEAEELYQQVKHLVNEEGKYFVALEKLKQAINLLPIERYKRRLQQLEDYIKSENLAPESNELKAEPPKNDIKTATTDPNFMKLSTGLKVRKELYDKLYNYQIEGVNWMHALFLQMEGGILADDMGLGKTVQSIALLSSLLESKAIKHVLIVAPTTLLINWGKEFYKWAPLVKVYKFDGSLTPTKRLHNLKCVQTRGGVLLCTYDLCRSNSENFSICDRRNFVWDYLILDEGHKIKNPTKTTQKIHEVPSRTRLMLTGTPVQNNLRELWSLYDFVMKGTLLGSYATFKTKYEDPILRGRERNASKRDIIKSKKIAEDLRQIYGPYFLRRTKNQVFKGKNSMVTLPRKFDWVIWIQLNEAQIAVYRNFLESDTVKQLILQANMRSCLLHIITLKKICDHPRLLPERVCDEVLRIKRFGDSQLSDSVLNGEDLFAIDNVSDDELIKESGKLAFCLNLLENLKEEAQKCWI</sequence>
<dbReference type="InterPro" id="IPR027417">
    <property type="entry name" value="P-loop_NTPase"/>
</dbReference>
<dbReference type="InterPro" id="IPR038718">
    <property type="entry name" value="SNF2-like_sf"/>
</dbReference>
<dbReference type="AlphaFoldDB" id="A0A443SFZ8"/>
<dbReference type="PANTHER" id="PTHR45629:SF7">
    <property type="entry name" value="DNA EXCISION REPAIR PROTEIN ERCC-6-RELATED"/>
    <property type="match status" value="1"/>
</dbReference>
<dbReference type="GO" id="GO:0005524">
    <property type="term" value="F:ATP binding"/>
    <property type="evidence" value="ECO:0007669"/>
    <property type="project" value="InterPro"/>
</dbReference>
<dbReference type="InterPro" id="IPR014001">
    <property type="entry name" value="Helicase_ATP-bd"/>
</dbReference>
<dbReference type="VEuPathDB" id="VectorBase:LDEU005593"/>
<protein>
    <recommendedName>
        <fullName evidence="3">Helicase ATP-binding domain-containing protein</fullName>
    </recommendedName>
</protein>
<dbReference type="FunFam" id="3.40.50.10810:FF:000094">
    <property type="entry name" value="DNA excision repair protein ERCC-6"/>
    <property type="match status" value="1"/>
</dbReference>
<evidence type="ECO:0000313" key="4">
    <source>
        <dbReference type="EMBL" id="RWS26448.1"/>
    </source>
</evidence>
<name>A0A443SFZ8_9ACAR</name>
<reference evidence="4 5" key="1">
    <citation type="journal article" date="2018" name="Gigascience">
        <title>Genomes of trombidid mites reveal novel predicted allergens and laterally-transferred genes associated with secondary metabolism.</title>
        <authorList>
            <person name="Dong X."/>
            <person name="Chaisiri K."/>
            <person name="Xia D."/>
            <person name="Armstrong S.D."/>
            <person name="Fang Y."/>
            <person name="Donnelly M.J."/>
            <person name="Kadowaki T."/>
            <person name="McGarry J.W."/>
            <person name="Darby A.C."/>
            <person name="Makepeace B.L."/>
        </authorList>
    </citation>
    <scope>NUCLEOTIDE SEQUENCE [LARGE SCALE GENOMIC DNA]</scope>
    <source>
        <strain evidence="4">UoL-UT</strain>
    </source>
</reference>
<comment type="caution">
    <text evidence="4">The sequence shown here is derived from an EMBL/GenBank/DDBJ whole genome shotgun (WGS) entry which is preliminary data.</text>
</comment>
<gene>
    <name evidence="4" type="ORF">B4U80_02174</name>
</gene>
<dbReference type="SUPFAM" id="SSF52540">
    <property type="entry name" value="P-loop containing nucleoside triphosphate hydrolases"/>
    <property type="match status" value="2"/>
</dbReference>
<dbReference type="InterPro" id="IPR050496">
    <property type="entry name" value="SNF2_RAD54_helicase_repair"/>
</dbReference>
<feature type="domain" description="Helicase ATP-binding" evidence="3">
    <location>
        <begin position="133"/>
        <end position="301"/>
    </location>
</feature>
<dbReference type="OrthoDB" id="413460at2759"/>
<dbReference type="Gene3D" id="3.40.50.300">
    <property type="entry name" value="P-loop containing nucleotide triphosphate hydrolases"/>
    <property type="match status" value="1"/>
</dbReference>
<evidence type="ECO:0000256" key="1">
    <source>
        <dbReference type="SAM" id="Coils"/>
    </source>
</evidence>
<evidence type="ECO:0000259" key="3">
    <source>
        <dbReference type="PROSITE" id="PS51192"/>
    </source>
</evidence>
<dbReference type="STRING" id="299467.A0A443SFZ8"/>
<dbReference type="EMBL" id="NCKV01002754">
    <property type="protein sequence ID" value="RWS26448.1"/>
    <property type="molecule type" value="Genomic_DNA"/>
</dbReference>
<keyword evidence="5" id="KW-1185">Reference proteome</keyword>
<dbReference type="PROSITE" id="PS51192">
    <property type="entry name" value="HELICASE_ATP_BIND_1"/>
    <property type="match status" value="1"/>
</dbReference>
<evidence type="ECO:0000256" key="2">
    <source>
        <dbReference type="SAM" id="MobiDB-lite"/>
    </source>
</evidence>
<proteinExistence type="predicted"/>
<dbReference type="Gene3D" id="1.20.120.850">
    <property type="entry name" value="SWI2/SNF2 ATPases, N-terminal domain"/>
    <property type="match status" value="1"/>
</dbReference>
<feature type="region of interest" description="Disordered" evidence="2">
    <location>
        <begin position="1"/>
        <end position="20"/>
    </location>
</feature>
<dbReference type="PANTHER" id="PTHR45629">
    <property type="entry name" value="SNF2/RAD54 FAMILY MEMBER"/>
    <property type="match status" value="1"/>
</dbReference>
<dbReference type="InterPro" id="IPR000330">
    <property type="entry name" value="SNF2_N"/>
</dbReference>
<accession>A0A443SFZ8</accession>
<organism evidence="4 5">
    <name type="scientific">Leptotrombidium deliense</name>
    <dbReference type="NCBI Taxonomy" id="299467"/>
    <lineage>
        <taxon>Eukaryota</taxon>
        <taxon>Metazoa</taxon>
        <taxon>Ecdysozoa</taxon>
        <taxon>Arthropoda</taxon>
        <taxon>Chelicerata</taxon>
        <taxon>Arachnida</taxon>
        <taxon>Acari</taxon>
        <taxon>Acariformes</taxon>
        <taxon>Trombidiformes</taxon>
        <taxon>Prostigmata</taxon>
        <taxon>Anystina</taxon>
        <taxon>Parasitengona</taxon>
        <taxon>Trombiculoidea</taxon>
        <taxon>Trombiculidae</taxon>
        <taxon>Leptotrombidium</taxon>
    </lineage>
</organism>